<name>A0A2S3ZT02_ARTGL</name>
<evidence type="ECO:0000313" key="1">
    <source>
        <dbReference type="EMBL" id="POH72209.1"/>
    </source>
</evidence>
<organism evidence="1 2">
    <name type="scientific">Arthrobacter glacialis</name>
    <dbReference type="NCBI Taxonomy" id="1664"/>
    <lineage>
        <taxon>Bacteria</taxon>
        <taxon>Bacillati</taxon>
        <taxon>Actinomycetota</taxon>
        <taxon>Actinomycetes</taxon>
        <taxon>Micrococcales</taxon>
        <taxon>Micrococcaceae</taxon>
        <taxon>Arthrobacter</taxon>
    </lineage>
</organism>
<dbReference type="EMBL" id="PPXC01000016">
    <property type="protein sequence ID" value="POH72209.1"/>
    <property type="molecule type" value="Genomic_DNA"/>
</dbReference>
<proteinExistence type="predicted"/>
<protein>
    <recommendedName>
        <fullName evidence="3">IrrE N-terminal-like domain-containing protein</fullName>
    </recommendedName>
</protein>
<reference evidence="1 2" key="1">
    <citation type="submission" date="2018-01" db="EMBL/GenBank/DDBJ databases">
        <title>Arthrobacter sp. nov., from glaciers in China.</title>
        <authorList>
            <person name="Liu Q."/>
            <person name="Xin Y.-H."/>
        </authorList>
    </citation>
    <scope>NUCLEOTIDE SEQUENCE [LARGE SCALE GENOMIC DNA]</scope>
    <source>
        <strain evidence="1 2">HLT2-12-2</strain>
    </source>
</reference>
<evidence type="ECO:0008006" key="3">
    <source>
        <dbReference type="Google" id="ProtNLM"/>
    </source>
</evidence>
<sequence>MVFPPVEETVLELCGDGTTSMTEAVERLKLICEKPIHLIEQEGEWGTLTALTVEYEDYINILFPPRHSLQYKVHCIYHELGHIFLESQNLASPQISQSLLKETKNAISVSCRHIEDDPVERWVEDFAFRMSKKTRVNSSPALDPFLC</sequence>
<evidence type="ECO:0000313" key="2">
    <source>
        <dbReference type="Proteomes" id="UP000237061"/>
    </source>
</evidence>
<gene>
    <name evidence="1" type="ORF">CVS27_17100</name>
</gene>
<keyword evidence="2" id="KW-1185">Reference proteome</keyword>
<dbReference type="Proteomes" id="UP000237061">
    <property type="component" value="Unassembled WGS sequence"/>
</dbReference>
<comment type="caution">
    <text evidence="1">The sequence shown here is derived from an EMBL/GenBank/DDBJ whole genome shotgun (WGS) entry which is preliminary data.</text>
</comment>
<dbReference type="AlphaFoldDB" id="A0A2S3ZT02"/>
<accession>A0A2S3ZT02</accession>